<comment type="subcellular location">
    <subcellularLocation>
        <location evidence="1">Cell membrane</location>
        <topology evidence="1">Multi-pass membrane protein</topology>
    </subcellularLocation>
</comment>
<dbReference type="AlphaFoldDB" id="A0A087AH66"/>
<feature type="coiled-coil region" evidence="6">
    <location>
        <begin position="302"/>
        <end position="374"/>
    </location>
</feature>
<evidence type="ECO:0000259" key="8">
    <source>
        <dbReference type="Pfam" id="PF02687"/>
    </source>
</evidence>
<keyword evidence="6" id="KW-0175">Coiled coil</keyword>
<name>A0A087AH66_9BIFI</name>
<keyword evidence="10" id="KW-1185">Reference proteome</keyword>
<reference evidence="9 10" key="1">
    <citation type="submission" date="2014-03" db="EMBL/GenBank/DDBJ databases">
        <title>Genomics of Bifidobacteria.</title>
        <authorList>
            <person name="Ventura M."/>
            <person name="Milani C."/>
            <person name="Lugli G.A."/>
        </authorList>
    </citation>
    <scope>NUCLEOTIDE SEQUENCE [LARGE SCALE GENOMIC DNA]</scope>
    <source>
        <strain evidence="9 10">LMG 10510</strain>
    </source>
</reference>
<keyword evidence="4 7" id="KW-1133">Transmembrane helix</keyword>
<evidence type="ECO:0000256" key="7">
    <source>
        <dbReference type="SAM" id="Phobius"/>
    </source>
</evidence>
<keyword evidence="2" id="KW-1003">Cell membrane</keyword>
<evidence type="ECO:0000313" key="9">
    <source>
        <dbReference type="EMBL" id="KFI58116.1"/>
    </source>
</evidence>
<dbReference type="PANTHER" id="PTHR30287">
    <property type="entry name" value="MEMBRANE COMPONENT OF PREDICTED ABC SUPERFAMILY METABOLITE UPTAKE TRANSPORTER"/>
    <property type="match status" value="1"/>
</dbReference>
<feature type="transmembrane region" description="Helical" evidence="7">
    <location>
        <begin position="424"/>
        <end position="442"/>
    </location>
</feature>
<dbReference type="OrthoDB" id="5137249at2"/>
<dbReference type="Proteomes" id="UP000028995">
    <property type="component" value="Unassembled WGS sequence"/>
</dbReference>
<proteinExistence type="predicted"/>
<evidence type="ECO:0000256" key="5">
    <source>
        <dbReference type="ARBA" id="ARBA00023136"/>
    </source>
</evidence>
<protein>
    <submittedName>
        <fullName evidence="9">Transmembrane protein</fullName>
    </submittedName>
</protein>
<feature type="transmembrane region" description="Helical" evidence="7">
    <location>
        <begin position="473"/>
        <end position="506"/>
    </location>
</feature>
<dbReference type="GO" id="GO:0005886">
    <property type="term" value="C:plasma membrane"/>
    <property type="evidence" value="ECO:0007669"/>
    <property type="project" value="UniProtKB-SubCell"/>
</dbReference>
<feature type="transmembrane region" description="Helical" evidence="7">
    <location>
        <begin position="840"/>
        <end position="863"/>
    </location>
</feature>
<evidence type="ECO:0000256" key="4">
    <source>
        <dbReference type="ARBA" id="ARBA00022989"/>
    </source>
</evidence>
<evidence type="ECO:0000256" key="6">
    <source>
        <dbReference type="SAM" id="Coils"/>
    </source>
</evidence>
<comment type="caution">
    <text evidence="9">The sequence shown here is derived from an EMBL/GenBank/DDBJ whole genome shotgun (WGS) entry which is preliminary data.</text>
</comment>
<dbReference type="InterPro" id="IPR038766">
    <property type="entry name" value="Membrane_comp_ABC_pdt"/>
</dbReference>
<feature type="domain" description="ABC3 transporter permease C-terminal" evidence="8">
    <location>
        <begin position="427"/>
        <end position="539"/>
    </location>
</feature>
<keyword evidence="5 7" id="KW-0472">Membrane</keyword>
<accession>A0A087AH66</accession>
<dbReference type="STRING" id="35760.BCHO_0199"/>
<keyword evidence="3 7" id="KW-0812">Transmembrane</keyword>
<dbReference type="Pfam" id="PF02687">
    <property type="entry name" value="FtsX"/>
    <property type="match status" value="2"/>
</dbReference>
<feature type="transmembrane region" description="Helical" evidence="7">
    <location>
        <begin position="896"/>
        <end position="915"/>
    </location>
</feature>
<evidence type="ECO:0000313" key="10">
    <source>
        <dbReference type="Proteomes" id="UP000028995"/>
    </source>
</evidence>
<dbReference type="PANTHER" id="PTHR30287:SF1">
    <property type="entry name" value="INNER MEMBRANE PROTEIN"/>
    <property type="match status" value="1"/>
</dbReference>
<feature type="transmembrane region" description="Helical" evidence="7">
    <location>
        <begin position="935"/>
        <end position="956"/>
    </location>
</feature>
<feature type="domain" description="ABC3 transporter permease C-terminal" evidence="8">
    <location>
        <begin position="847"/>
        <end position="952"/>
    </location>
</feature>
<dbReference type="EMBL" id="JGYU01000002">
    <property type="protein sequence ID" value="KFI58116.1"/>
    <property type="molecule type" value="Genomic_DNA"/>
</dbReference>
<dbReference type="eggNOG" id="COG1511">
    <property type="taxonomic scope" value="Bacteria"/>
</dbReference>
<evidence type="ECO:0000256" key="2">
    <source>
        <dbReference type="ARBA" id="ARBA00022475"/>
    </source>
</evidence>
<feature type="transmembrane region" description="Helical" evidence="7">
    <location>
        <begin position="518"/>
        <end position="539"/>
    </location>
</feature>
<feature type="transmembrane region" description="Helical" evidence="7">
    <location>
        <begin position="593"/>
        <end position="613"/>
    </location>
</feature>
<evidence type="ECO:0000256" key="1">
    <source>
        <dbReference type="ARBA" id="ARBA00004651"/>
    </source>
</evidence>
<sequence length="973" mass="105930">MMAGRDARERGGAKPLGSAFLLDTWRSWLHAWKPFLSILIISMLGVAVLTGIYAGCRDTFIAANRFYEQQGLHDVQVVSTMGLTDEDMDALRQVDGVGDAVGVRMERVTVDGDAGRRFNATMREPSDGAATVDAPYVREGRLPKSADEVAVTGQFTHDTHHKLGDVIDVTASDATDAAGEDGKADEDNTADKADAVHKLKIVGVVTDPSDLSDPDGYSGSAFRTAVANDYTFYVAPGSLERIFDADPQVYGAVVMRLTDAENKDAFTDDYDALVSSTMSTIERTVQPRREEVRREALQRSAQDELDKAKAQAYAQIDKAQAQLDAQRTQLDDQLKLLDAQAAQVPVGMPMPAQLADAQRQWAQGDAQLKEAQQKINTQRNDAGDRFTAEQQQIDDIAPRWYVQSRTALSGFSSLKSDISSIRSLGNAFPIVFLIVAVMMSLTTMSRLVEEDRGLIGTYLGLGYGRVTITLRYALFALLACLLGGGLGLLIGFLGIPAFLLVVIHGLYAIPDLRLEYDWLYGSMGILLFVVGVLGAALFASIRDMRQMPATLMRPKAPKAGSRILLEHIRPLWRHMSFLNKVTARNIFRFKSRLVMTVGGVAGCAALILCGLAINDTVAALGPNQYRGIDQYDMFVMANDGDEKTLHDKLVQDGKTTAIMQTRVENGEITNGDGSSTSVQLTIVPQKQIGELNTMFRLEPARSESIFGWMRGGGQSAKLGDDGVIVAQSAAQSLGVKAGDEIMLRADGGSQPHRVKVSAVTRSLIGAETFVSEDLYHRMFPASTAGDGSDEQPAITWNSVYAKLKGDDDAQIKYAQQLENEAIVLSASSTALQAKDFKFDLMGAVVGLIVALAGSLALVVLFTLAHTNVSERMREMATLKVLGFYDKEVHHYVNREMMVLTVMGIIIGLPLGRWVAGLLTGALNMPGLYFEVHIFWWSYVITVVATLAFALLVQLFVDPVLDRIDPVSSLKSVE</sequence>
<evidence type="ECO:0000256" key="3">
    <source>
        <dbReference type="ARBA" id="ARBA00022692"/>
    </source>
</evidence>
<organism evidence="9 10">
    <name type="scientific">Bifidobacterium choerinum</name>
    <dbReference type="NCBI Taxonomy" id="35760"/>
    <lineage>
        <taxon>Bacteria</taxon>
        <taxon>Bacillati</taxon>
        <taxon>Actinomycetota</taxon>
        <taxon>Actinomycetes</taxon>
        <taxon>Bifidobacteriales</taxon>
        <taxon>Bifidobacteriaceae</taxon>
        <taxon>Bifidobacterium</taxon>
    </lineage>
</organism>
<dbReference type="InterPro" id="IPR003838">
    <property type="entry name" value="ABC3_permease_C"/>
</dbReference>
<gene>
    <name evidence="9" type="ORF">BCHO_0199</name>
</gene>
<feature type="transmembrane region" description="Helical" evidence="7">
    <location>
        <begin position="35"/>
        <end position="55"/>
    </location>
</feature>
<dbReference type="eggNOG" id="COG0577">
    <property type="taxonomic scope" value="Bacteria"/>
</dbReference>